<comment type="subcellular location">
    <subcellularLocation>
        <location evidence="1">Nucleus</location>
        <location evidence="1">Nucleolus</location>
    </subcellularLocation>
</comment>
<dbReference type="InterPro" id="IPR053940">
    <property type="entry name" value="UTP25_NTPase-like"/>
</dbReference>
<dbReference type="Pfam" id="PF06862">
    <property type="entry name" value="Utp25_C"/>
    <property type="match status" value="1"/>
</dbReference>
<feature type="domain" description="UTP25 C-terminal" evidence="4">
    <location>
        <begin position="180"/>
        <end position="352"/>
    </location>
</feature>
<evidence type="ECO:0000256" key="2">
    <source>
        <dbReference type="ARBA" id="ARBA00009223"/>
    </source>
</evidence>
<evidence type="ECO:0000259" key="5">
    <source>
        <dbReference type="Pfam" id="PF22916"/>
    </source>
</evidence>
<dbReference type="PANTHER" id="PTHR12933">
    <property type="entry name" value="ORF PROTEIN-RELATED"/>
    <property type="match status" value="1"/>
</dbReference>
<evidence type="ECO:0000259" key="4">
    <source>
        <dbReference type="Pfam" id="PF06862"/>
    </source>
</evidence>
<dbReference type="InterPro" id="IPR010678">
    <property type="entry name" value="UTP25"/>
</dbReference>
<evidence type="ECO:0000313" key="6">
    <source>
        <dbReference type="EMBL" id="PWA87945.1"/>
    </source>
</evidence>
<dbReference type="GO" id="GO:0000462">
    <property type="term" value="P:maturation of SSU-rRNA from tricistronic rRNA transcript (SSU-rRNA, 5.8S rRNA, LSU-rRNA)"/>
    <property type="evidence" value="ECO:0007669"/>
    <property type="project" value="TreeGrafter"/>
</dbReference>
<feature type="domain" description="UTP25 NTP hydrolase-like" evidence="5">
    <location>
        <begin position="57"/>
        <end position="169"/>
    </location>
</feature>
<name>A0A2U1PQD1_ARTAN</name>
<evidence type="ECO:0000313" key="7">
    <source>
        <dbReference type="Proteomes" id="UP000245207"/>
    </source>
</evidence>
<protein>
    <submittedName>
        <fullName evidence="6">Nucleolar protein</fullName>
    </submittedName>
</protein>
<organism evidence="6 7">
    <name type="scientific">Artemisia annua</name>
    <name type="common">Sweet wormwood</name>
    <dbReference type="NCBI Taxonomy" id="35608"/>
    <lineage>
        <taxon>Eukaryota</taxon>
        <taxon>Viridiplantae</taxon>
        <taxon>Streptophyta</taxon>
        <taxon>Embryophyta</taxon>
        <taxon>Tracheophyta</taxon>
        <taxon>Spermatophyta</taxon>
        <taxon>Magnoliopsida</taxon>
        <taxon>eudicotyledons</taxon>
        <taxon>Gunneridae</taxon>
        <taxon>Pentapetalae</taxon>
        <taxon>asterids</taxon>
        <taxon>campanulids</taxon>
        <taxon>Asterales</taxon>
        <taxon>Asteraceae</taxon>
        <taxon>Asteroideae</taxon>
        <taxon>Anthemideae</taxon>
        <taxon>Artemisiinae</taxon>
        <taxon>Artemisia</taxon>
    </lineage>
</organism>
<dbReference type="OrthoDB" id="10264378at2759"/>
<dbReference type="PANTHER" id="PTHR12933:SF0">
    <property type="entry name" value="U3 SMALL NUCLEOLAR RNA-ASSOCIATED PROTEIN 25 HOMOLOG"/>
    <property type="match status" value="1"/>
</dbReference>
<accession>A0A2U1PQD1</accession>
<keyword evidence="3" id="KW-0539">Nucleus</keyword>
<dbReference type="AlphaFoldDB" id="A0A2U1PQD1"/>
<dbReference type="GO" id="GO:0034511">
    <property type="term" value="F:U3 snoRNA binding"/>
    <property type="evidence" value="ECO:0007669"/>
    <property type="project" value="InterPro"/>
</dbReference>
<dbReference type="STRING" id="35608.A0A2U1PQD1"/>
<proteinExistence type="inferred from homology"/>
<gene>
    <name evidence="6" type="ORF">CTI12_AA124480</name>
</gene>
<comment type="similarity">
    <text evidence="2">Belongs to the UTP25 family.</text>
</comment>
<dbReference type="Proteomes" id="UP000245207">
    <property type="component" value="Unassembled WGS sequence"/>
</dbReference>
<dbReference type="EMBL" id="PKPP01000862">
    <property type="protein sequence ID" value="PWA87945.1"/>
    <property type="molecule type" value="Genomic_DNA"/>
</dbReference>
<keyword evidence="7" id="KW-1185">Reference proteome</keyword>
<comment type="caution">
    <text evidence="6">The sequence shown here is derived from an EMBL/GenBank/DDBJ whole genome shotgun (WGS) entry which is preliminary data.</text>
</comment>
<dbReference type="Pfam" id="PF22916">
    <property type="entry name" value="UTP25_NTPase-like"/>
    <property type="match status" value="1"/>
</dbReference>
<sequence length="353" mass="41032">MILLFGFNRLPWTTFFDEYGTGRADDQEGEDGMAKTWKTSKPSDFQSLFGRLLVALDMIVASPVGLINKIEEAEADKEKDVDYLSSIEVLIIDHADVITMQNWSHAKTVVEQLNRIPSKQHGTDIMRIRPWYLDGQARFYRQTIILGSHVNPDINAVFNKHCLNYKGRVKLLCEHKGVLPKVLLQVRQIYDRIDTESLVDADDARLDYFKNKVYPKIKDSGQGGIMIFISSSFDFVRVRNFLKSEDASMSTKDSDISRARAWFFQGKRKIMLYTERAHFYYRYKIRGIQNLIIYSLPERKEFYPEIVNMLEGSNSMNCTVLFSRFDFLWLERIVGTAPAKRMVTSDKRIFTFC</sequence>
<evidence type="ECO:0000256" key="3">
    <source>
        <dbReference type="ARBA" id="ARBA00023242"/>
    </source>
</evidence>
<dbReference type="GO" id="GO:0032040">
    <property type="term" value="C:small-subunit processome"/>
    <property type="evidence" value="ECO:0007669"/>
    <property type="project" value="TreeGrafter"/>
</dbReference>
<dbReference type="GO" id="GO:0019843">
    <property type="term" value="F:rRNA binding"/>
    <property type="evidence" value="ECO:0007669"/>
    <property type="project" value="TreeGrafter"/>
</dbReference>
<reference evidence="6 7" key="1">
    <citation type="journal article" date="2018" name="Mol. Plant">
        <title>The genome of Artemisia annua provides insight into the evolution of Asteraceae family and artemisinin biosynthesis.</title>
        <authorList>
            <person name="Shen Q."/>
            <person name="Zhang L."/>
            <person name="Liao Z."/>
            <person name="Wang S."/>
            <person name="Yan T."/>
            <person name="Shi P."/>
            <person name="Liu M."/>
            <person name="Fu X."/>
            <person name="Pan Q."/>
            <person name="Wang Y."/>
            <person name="Lv Z."/>
            <person name="Lu X."/>
            <person name="Zhang F."/>
            <person name="Jiang W."/>
            <person name="Ma Y."/>
            <person name="Chen M."/>
            <person name="Hao X."/>
            <person name="Li L."/>
            <person name="Tang Y."/>
            <person name="Lv G."/>
            <person name="Zhou Y."/>
            <person name="Sun X."/>
            <person name="Brodelius P.E."/>
            <person name="Rose J.K.C."/>
            <person name="Tang K."/>
        </authorList>
    </citation>
    <scope>NUCLEOTIDE SEQUENCE [LARGE SCALE GENOMIC DNA]</scope>
    <source>
        <strain evidence="7">cv. Huhao1</strain>
        <tissue evidence="6">Leaf</tissue>
    </source>
</reference>
<dbReference type="InterPro" id="IPR053939">
    <property type="entry name" value="UTP25_C"/>
</dbReference>
<evidence type="ECO:0000256" key="1">
    <source>
        <dbReference type="ARBA" id="ARBA00004604"/>
    </source>
</evidence>